<dbReference type="Pfam" id="PF09791">
    <property type="entry name" value="Oxidored-like"/>
    <property type="match status" value="1"/>
</dbReference>
<dbReference type="AlphaFoldDB" id="A0A4U0PBT4"/>
<dbReference type="OrthoDB" id="5797329at2"/>
<evidence type="ECO:0000256" key="1">
    <source>
        <dbReference type="SAM" id="MobiDB-lite"/>
    </source>
</evidence>
<dbReference type="RefSeq" id="WP_136774934.1">
    <property type="nucleotide sequence ID" value="NZ_CP156074.1"/>
</dbReference>
<dbReference type="Proteomes" id="UP000310016">
    <property type="component" value="Unassembled WGS sequence"/>
</dbReference>
<evidence type="ECO:0000313" key="3">
    <source>
        <dbReference type="EMBL" id="TJZ65175.1"/>
    </source>
</evidence>
<dbReference type="InterPro" id="IPR019180">
    <property type="entry name" value="Oxidoreductase-like_N"/>
</dbReference>
<name>A0A4U0PBT4_9NEIS</name>
<feature type="domain" description="Oxidoreductase-like" evidence="2">
    <location>
        <begin position="16"/>
        <end position="55"/>
    </location>
</feature>
<dbReference type="EMBL" id="SUMF01000040">
    <property type="protein sequence ID" value="TJZ65175.1"/>
    <property type="molecule type" value="Genomic_DNA"/>
</dbReference>
<protein>
    <submittedName>
        <fullName evidence="3">Oxidoreductase</fullName>
    </submittedName>
</protein>
<reference evidence="3 4" key="1">
    <citation type="submission" date="2019-04" db="EMBL/GenBank/DDBJ databases">
        <title>Chitiniphilus eburnea sp. nov., a novel chitinolytic bacterium isolated from aquaculture sludge.</title>
        <authorList>
            <person name="Sheng M."/>
        </authorList>
    </citation>
    <scope>NUCLEOTIDE SEQUENCE [LARGE SCALE GENOMIC DNA]</scope>
    <source>
        <strain evidence="3 4">HX-2-15</strain>
    </source>
</reference>
<sequence length="66" mass="7239">MNSQLSPATPDADDPRPEPPLEPALEECCGSGCDPCIFDTYAAALQRYREALMAWEARQTERGAPQ</sequence>
<evidence type="ECO:0000313" key="4">
    <source>
        <dbReference type="Proteomes" id="UP000310016"/>
    </source>
</evidence>
<proteinExistence type="predicted"/>
<organism evidence="3 4">
    <name type="scientific">Chitiniphilus eburneus</name>
    <dbReference type="NCBI Taxonomy" id="2571148"/>
    <lineage>
        <taxon>Bacteria</taxon>
        <taxon>Pseudomonadati</taxon>
        <taxon>Pseudomonadota</taxon>
        <taxon>Betaproteobacteria</taxon>
        <taxon>Neisseriales</taxon>
        <taxon>Chitinibacteraceae</taxon>
        <taxon>Chitiniphilus</taxon>
    </lineage>
</organism>
<accession>A0A4U0PBT4</accession>
<keyword evidence="4" id="KW-1185">Reference proteome</keyword>
<gene>
    <name evidence="3" type="ORF">FAZ21_18600</name>
</gene>
<comment type="caution">
    <text evidence="3">The sequence shown here is derived from an EMBL/GenBank/DDBJ whole genome shotgun (WGS) entry which is preliminary data.</text>
</comment>
<evidence type="ECO:0000259" key="2">
    <source>
        <dbReference type="Pfam" id="PF09791"/>
    </source>
</evidence>
<feature type="region of interest" description="Disordered" evidence="1">
    <location>
        <begin position="1"/>
        <end position="23"/>
    </location>
</feature>